<evidence type="ECO:0000256" key="1">
    <source>
        <dbReference type="SAM" id="Coils"/>
    </source>
</evidence>
<feature type="region of interest" description="Disordered" evidence="2">
    <location>
        <begin position="1"/>
        <end position="59"/>
    </location>
</feature>
<feature type="region of interest" description="Disordered" evidence="2">
    <location>
        <begin position="188"/>
        <end position="219"/>
    </location>
</feature>
<feature type="region of interest" description="Disordered" evidence="2">
    <location>
        <begin position="794"/>
        <end position="817"/>
    </location>
</feature>
<dbReference type="Pfam" id="PF12090">
    <property type="entry name" value="Spt20_SEP"/>
    <property type="match status" value="1"/>
</dbReference>
<name>A0A6J3LVG4_9PEZI</name>
<dbReference type="AlphaFoldDB" id="A0A6J3LVG4"/>
<feature type="domain" description="Spt20-like SEP" evidence="3">
    <location>
        <begin position="74"/>
        <end position="310"/>
    </location>
</feature>
<dbReference type="GeneID" id="54361185"/>
<feature type="compositionally biased region" description="Basic and acidic residues" evidence="2">
    <location>
        <begin position="200"/>
        <end position="209"/>
    </location>
</feature>
<dbReference type="RefSeq" id="XP_033456787.1">
    <property type="nucleotide sequence ID" value="XM_033603385.1"/>
</dbReference>
<evidence type="ECO:0000313" key="5">
    <source>
        <dbReference type="RefSeq" id="XP_033456787.1"/>
    </source>
</evidence>
<feature type="region of interest" description="Disordered" evidence="2">
    <location>
        <begin position="313"/>
        <end position="342"/>
    </location>
</feature>
<accession>A0A6J3LVG4</accession>
<feature type="region of interest" description="Disordered" evidence="2">
    <location>
        <begin position="516"/>
        <end position="577"/>
    </location>
</feature>
<keyword evidence="1" id="KW-0175">Coiled coil</keyword>
<feature type="compositionally biased region" description="Polar residues" evidence="2">
    <location>
        <begin position="247"/>
        <end position="266"/>
    </location>
</feature>
<keyword evidence="4" id="KW-1185">Reference proteome</keyword>
<reference evidence="5" key="3">
    <citation type="submission" date="2025-08" db="UniProtKB">
        <authorList>
            <consortium name="RefSeq"/>
        </authorList>
    </citation>
    <scope>IDENTIFICATION</scope>
    <source>
        <strain evidence="5">CBS 342.82</strain>
    </source>
</reference>
<dbReference type="InterPro" id="IPR046468">
    <property type="entry name" value="Spt20-like_SEP"/>
</dbReference>
<organism evidence="5">
    <name type="scientific">Dissoconium aciculare CBS 342.82</name>
    <dbReference type="NCBI Taxonomy" id="1314786"/>
    <lineage>
        <taxon>Eukaryota</taxon>
        <taxon>Fungi</taxon>
        <taxon>Dikarya</taxon>
        <taxon>Ascomycota</taxon>
        <taxon>Pezizomycotina</taxon>
        <taxon>Dothideomycetes</taxon>
        <taxon>Dothideomycetidae</taxon>
        <taxon>Mycosphaerellales</taxon>
        <taxon>Dissoconiaceae</taxon>
        <taxon>Dissoconium</taxon>
    </lineage>
</organism>
<reference evidence="5" key="2">
    <citation type="submission" date="2020-04" db="EMBL/GenBank/DDBJ databases">
        <authorList>
            <consortium name="NCBI Genome Project"/>
        </authorList>
    </citation>
    <scope>NUCLEOTIDE SEQUENCE</scope>
    <source>
        <strain evidence="5">CBS 342.82</strain>
    </source>
</reference>
<feature type="compositionally biased region" description="Polar residues" evidence="2">
    <location>
        <begin position="794"/>
        <end position="808"/>
    </location>
</feature>
<feature type="compositionally biased region" description="Low complexity" evidence="2">
    <location>
        <begin position="529"/>
        <end position="539"/>
    </location>
</feature>
<protein>
    <recommendedName>
        <fullName evidence="3">Spt20-like SEP domain-containing protein</fullName>
    </recommendedName>
</protein>
<feature type="compositionally biased region" description="Basic and acidic residues" evidence="2">
    <location>
        <begin position="409"/>
        <end position="433"/>
    </location>
</feature>
<feature type="compositionally biased region" description="Low complexity" evidence="2">
    <location>
        <begin position="331"/>
        <end position="342"/>
    </location>
</feature>
<reference evidence="5" key="1">
    <citation type="submission" date="2020-01" db="EMBL/GenBank/DDBJ databases">
        <authorList>
            <consortium name="DOE Joint Genome Institute"/>
            <person name="Haridas S."/>
            <person name="Albert R."/>
            <person name="Binder M."/>
            <person name="Bloem J."/>
            <person name="Labutti K."/>
            <person name="Salamov A."/>
            <person name="Andreopoulos B."/>
            <person name="Baker S.E."/>
            <person name="Barry K."/>
            <person name="Bills G."/>
            <person name="Bluhm B.H."/>
            <person name="Cannon C."/>
            <person name="Castanera R."/>
            <person name="Culley D.E."/>
            <person name="Daum C."/>
            <person name="Ezra D."/>
            <person name="Gonzalez J.B."/>
            <person name="Henrissat B."/>
            <person name="Kuo A."/>
            <person name="Liang C."/>
            <person name="Lipzen A."/>
            <person name="Lutzoni F."/>
            <person name="Magnuson J."/>
            <person name="Mondo S."/>
            <person name="Nolan M."/>
            <person name="Ohm R."/>
            <person name="Pangilinan J."/>
            <person name="Park H.-J."/>
            <person name="Ramirez L."/>
            <person name="Alfaro M."/>
            <person name="Sun H."/>
            <person name="Tritt A."/>
            <person name="Yoshinaga Y."/>
            <person name="Zwiers L.-H."/>
            <person name="Turgeon B.G."/>
            <person name="Goodwin S.B."/>
            <person name="Spatafora J.W."/>
            <person name="Crous P.W."/>
            <person name="Grigoriev I.V."/>
        </authorList>
    </citation>
    <scope>NUCLEOTIDE SEQUENCE</scope>
    <source>
        <strain evidence="5">CBS 342.82</strain>
    </source>
</reference>
<evidence type="ECO:0000256" key="2">
    <source>
        <dbReference type="SAM" id="MobiDB-lite"/>
    </source>
</evidence>
<evidence type="ECO:0000259" key="3">
    <source>
        <dbReference type="Pfam" id="PF12090"/>
    </source>
</evidence>
<proteinExistence type="predicted"/>
<dbReference type="Proteomes" id="UP000504637">
    <property type="component" value="Unplaced"/>
</dbReference>
<feature type="region of interest" description="Disordered" evidence="2">
    <location>
        <begin position="246"/>
        <end position="266"/>
    </location>
</feature>
<feature type="region of interest" description="Disordered" evidence="2">
    <location>
        <begin position="397"/>
        <end position="449"/>
    </location>
</feature>
<feature type="compositionally biased region" description="Polar residues" evidence="2">
    <location>
        <begin position="30"/>
        <end position="50"/>
    </location>
</feature>
<dbReference type="OrthoDB" id="1932706at2759"/>
<gene>
    <name evidence="5" type="ORF">K489DRAFT_372999</name>
</gene>
<feature type="coiled-coil region" evidence="1">
    <location>
        <begin position="820"/>
        <end position="847"/>
    </location>
</feature>
<sequence>MAAAAAARPVQVARNRRDGVPRTGGVKGGTANSEKTNGHGSASMGQGQPSNKRRKLTVEPHVRTQDYILNKYKGKPVSMTVHLHQTYFRFENQEGSWAYDSPMRFVVQHLRQQTIPHGLMEELLDARVPFYDGCLIVEVHNHRQFNGKDKARPDSAIGNDQTKFSMNNFTNYITPSPFAPYPQAAKVEDATNKPATQEATKSEQRKGSKEQSGPHVSTIVLHPTTLSRHKEIELAARTRAVDLLGSSAEQSTPSNAVTSGASRTSPAAGNRMIVDAQNAYEFEAKLLLYTEPPLFLEPVSHPEQAQKVLDLLSNPLHDNKPPSPKVRKRTTAQMAADDAQAAEAERRMLMMDERIKPSVGAGATTSESQGAAASLGISRFKTIQMAKEKIAEQETLKKAEEAQAAAKRRQQEEAHAENLQRQQQQKEEEERRRQTLMQRTADARVQKAAQQAHALAASQAKQAQAQVMAAQQQQQAQMNHALAAQTAQNNLLAQHQSNLQHGMVAQNSPIVRQQTPMVNSSPMMPQGFPASAASQAAGSPPRPASATMPHPMVRQASQQQVASRHGTPPVPQGTPSMQAQTMANRAVSQTPRATQASPVPGTPVVPGAAMPNIIAANRFTPEQLLMMQHQKQSMINRGNVGPGTPGLEQSPMTPQQIQMVMNRNLQNQQMLIAQANDPSNPQAQNQARMILSRHMQQRATLNAQRLQAANPNAGLQGAQQVAQAQALAQAQAQAQAQASGMNEQLRQQQLQQGQREVQQLVQQFGNISQIPQQMLSQHAKFFLVQRQQAQRSQMLARQAQHAQSTGQTVAGGAGGNPEYMQQLQQQAMLLQQQQHAQQQQLQQQQQQQSGTNPVASAQIQGMAMGMGNMGMMGMNNMQQQFGTAGQQQHDFTQQFAAMQNALNQSNRQQNGMQ</sequence>
<evidence type="ECO:0000313" key="4">
    <source>
        <dbReference type="Proteomes" id="UP000504637"/>
    </source>
</evidence>